<dbReference type="PANTHER" id="PTHR22916">
    <property type="entry name" value="GLYCOSYLTRANSFERASE"/>
    <property type="match status" value="1"/>
</dbReference>
<name>A0A165AQ41_BACIU</name>
<dbReference type="Gene3D" id="3.40.50.12580">
    <property type="match status" value="1"/>
</dbReference>
<proteinExistence type="inferred from homology"/>
<evidence type="ECO:0000313" key="4">
    <source>
        <dbReference type="EMBL" id="MBO3796112.1"/>
    </source>
</evidence>
<dbReference type="GO" id="GO:0016020">
    <property type="term" value="C:membrane"/>
    <property type="evidence" value="ECO:0007669"/>
    <property type="project" value="InterPro"/>
</dbReference>
<evidence type="ECO:0000313" key="6">
    <source>
        <dbReference type="Proteomes" id="UP000665181"/>
    </source>
</evidence>
<comment type="similarity">
    <text evidence="1">Belongs to the glycosyltransferase 2 family.</text>
</comment>
<dbReference type="PANTHER" id="PTHR22916:SF3">
    <property type="entry name" value="UDP-GLCNAC:BETAGAL BETA-1,3-N-ACETYLGLUCOSAMINYLTRANSFERASE-LIKE PROTEIN 1"/>
    <property type="match status" value="1"/>
</dbReference>
<dbReference type="InterPro" id="IPR043148">
    <property type="entry name" value="TagF_C"/>
</dbReference>
<dbReference type="InterPro" id="IPR029044">
    <property type="entry name" value="Nucleotide-diphossugar_trans"/>
</dbReference>
<evidence type="ECO:0000256" key="1">
    <source>
        <dbReference type="ARBA" id="ARBA00006739"/>
    </source>
</evidence>
<dbReference type="Gene3D" id="3.90.550.10">
    <property type="entry name" value="Spore Coat Polysaccharide Biosynthesis Protein SpsA, Chain A"/>
    <property type="match status" value="1"/>
</dbReference>
<reference evidence="4" key="2">
    <citation type="submission" date="2021-03" db="EMBL/GenBank/DDBJ databases">
        <title>Isolation of Bacillus subtilis from fermented food sample.</title>
        <authorList>
            <person name="Lakshmanan V."/>
            <person name="Athira K."/>
            <person name="Rajagopal K."/>
        </authorList>
    </citation>
    <scope>NUCLEOTIDE SEQUENCE</scope>
    <source>
        <strain evidence="4">S1</strain>
    </source>
</reference>
<gene>
    <name evidence="3" type="ORF">B4122_1854</name>
    <name evidence="4" type="ORF">J5227_17785</name>
</gene>
<dbReference type="EMBL" id="JAGFPW010000020">
    <property type="protein sequence ID" value="MBO3796112.1"/>
    <property type="molecule type" value="Genomic_DNA"/>
</dbReference>
<accession>A0A165AQ41</accession>
<dbReference type="AlphaFoldDB" id="A0A165AQ41"/>
<dbReference type="Pfam" id="PF04464">
    <property type="entry name" value="Glyphos_transf"/>
    <property type="match status" value="1"/>
</dbReference>
<dbReference type="Pfam" id="PF00535">
    <property type="entry name" value="Glycos_transf_2"/>
    <property type="match status" value="1"/>
</dbReference>
<protein>
    <submittedName>
        <fullName evidence="4">CDP-glycerol glycerophosphotransferase family protein</fullName>
    </submittedName>
    <submittedName>
        <fullName evidence="3">Minor teichoic acid biosynthesis protein GgaB</fullName>
    </submittedName>
</protein>
<organism evidence="4 6">
    <name type="scientific">Bacillus subtilis</name>
    <dbReference type="NCBI Taxonomy" id="1423"/>
    <lineage>
        <taxon>Bacteria</taxon>
        <taxon>Bacillati</taxon>
        <taxon>Bacillota</taxon>
        <taxon>Bacilli</taxon>
        <taxon>Bacillales</taxon>
        <taxon>Bacillaceae</taxon>
        <taxon>Bacillus</taxon>
    </lineage>
</organism>
<keyword evidence="4" id="KW-0808">Transferase</keyword>
<comment type="caution">
    <text evidence="4">The sequence shown here is derived from an EMBL/GenBank/DDBJ whole genome shotgun (WGS) entry which is preliminary data.</text>
</comment>
<reference evidence="3 5" key="1">
    <citation type="submission" date="2015-09" db="EMBL/GenBank/DDBJ databases">
        <title>Spore heat resistance.</title>
        <authorList>
            <person name="Boekhorst J."/>
            <person name="Berendsen E.M."/>
            <person name="Wells-Bennik M.H."/>
            <person name="Kuipers O.P."/>
        </authorList>
    </citation>
    <scope>NUCLEOTIDE SEQUENCE [LARGE SCALE GENOMIC DNA]</scope>
    <source>
        <strain evidence="3 5">B4122</strain>
    </source>
</reference>
<dbReference type="Proteomes" id="UP000076442">
    <property type="component" value="Unassembled WGS sequence"/>
</dbReference>
<evidence type="ECO:0000259" key="2">
    <source>
        <dbReference type="Pfam" id="PF00535"/>
    </source>
</evidence>
<evidence type="ECO:0000313" key="5">
    <source>
        <dbReference type="Proteomes" id="UP000076442"/>
    </source>
</evidence>
<feature type="domain" description="Glycosyltransferase 2-like" evidence="2">
    <location>
        <begin position="9"/>
        <end position="156"/>
    </location>
</feature>
<evidence type="ECO:0000313" key="3">
    <source>
        <dbReference type="EMBL" id="KZD92515.1"/>
    </source>
</evidence>
<dbReference type="InterPro" id="IPR001173">
    <property type="entry name" value="Glyco_trans_2-like"/>
</dbReference>
<dbReference type="CDD" id="cd00761">
    <property type="entry name" value="Glyco_tranf_GTA_type"/>
    <property type="match status" value="1"/>
</dbReference>
<sequence>MEQKNFFFSIIMAIYNVEEFLDEAITSIIDQALDFEHHIQLILVNDGSVDASGEICLKYKEAYPENIVFIDKENGGASSARNEGLKYAKGKYINFLDPDDTLSPSTLLKVYDFFEKNYSKVDVVSIPMMMFGKTSGPHLLNYKFDKTRLVHILKEHTGIQLSAPSSFVKKEAVKNHFFNEDMAYAEDSEWLTKIIMKRQVYGIVSEGQYNYRRREDASSATQTGKNDKKWYVDYLKNFSRELINHSITTLGYVPRYIQYMIAYDLQWRINIEDRTDVLTDNEVEEFFDLLERILAFIDDDIIFEQKSLNLHRKYFLIKLKYRNKKNVFKKIFLNRNVNLYFKEKLINSMRYEAITMELLSIEKGILTLEGNFGSLFDAAELEVKACVNDKIYHAEKIDRTVHNLYCLNKPVKEYLGFKVDIPVGELANNSNIEMMISSNGKLIKVKINFGRLFPLDKHIVDFYTKNGIGIYFDHKLNNLVVLKDKNQIIRAKEKRAQRRFKTFNKIGAEKASNVRKIMEHLYKIKKNKRVWLFMDRINKADDNAEALFEYAMQQNDGIKKYFIISKDSPDYNRLKKIGPVVAYGSPKHKFLHLLADEIISSHADDYVVNPFVNMRKYYKDLFKFNFVFLQHGITKDDISGWLNKYKKNIRLFITAAQPEYESIINGHYNYSKREVILTGFPRFDKLVNHNHKKILIMPTWRNHLVGKINPQTGKRDYSPLFKNSVYFNELNNLLNDAKLINEANEKGYEIVFFPHPNIVQQLKDFNKNSSVRIADINESYRDHFNNSAILVTDYSSVAFDFAYLKKPVFYFQYEKNHLEKGYFDYNSMGFGEVIADKDALVDKLINCMENDCIMDAKYIDRVNQFYKYTDKENCKRVYQQIISLGTNIKEGIKK</sequence>
<dbReference type="SUPFAM" id="SSF53448">
    <property type="entry name" value="Nucleotide-diphospho-sugar transferases"/>
    <property type="match status" value="1"/>
</dbReference>
<dbReference type="GO" id="GO:0047355">
    <property type="term" value="F:CDP-glycerol glycerophosphotransferase activity"/>
    <property type="evidence" value="ECO:0007669"/>
    <property type="project" value="InterPro"/>
</dbReference>
<dbReference type="SUPFAM" id="SSF53756">
    <property type="entry name" value="UDP-Glycosyltransferase/glycogen phosphorylase"/>
    <property type="match status" value="1"/>
</dbReference>
<dbReference type="GO" id="GO:0016758">
    <property type="term" value="F:hexosyltransferase activity"/>
    <property type="evidence" value="ECO:0007669"/>
    <property type="project" value="UniProtKB-ARBA"/>
</dbReference>
<dbReference type="RefSeq" id="WP_029726006.1">
    <property type="nucleotide sequence ID" value="NZ_BDCV01000003.1"/>
</dbReference>
<dbReference type="InterPro" id="IPR007554">
    <property type="entry name" value="Glycerophosphate_synth"/>
</dbReference>
<dbReference type="Proteomes" id="UP000665181">
    <property type="component" value="Unassembled WGS sequence"/>
</dbReference>
<dbReference type="EMBL" id="LJZV01000010">
    <property type="protein sequence ID" value="KZD92515.1"/>
    <property type="molecule type" value="Genomic_DNA"/>
</dbReference>